<keyword evidence="1" id="KW-0472">Membrane</keyword>
<reference evidence="2 3" key="1">
    <citation type="submission" date="2023-03" db="EMBL/GenBank/DDBJ databases">
        <title>Comparative genome and transcriptome analysis combination mining strategies for increasing vitamin B12 production of Ensifer adhaerens strain.</title>
        <authorList>
            <person name="Yongheng L."/>
        </authorList>
    </citation>
    <scope>NUCLEOTIDE SEQUENCE [LARGE SCALE GENOMIC DNA]</scope>
    <source>
        <strain evidence="2 3">Casida A-T305</strain>
    </source>
</reference>
<feature type="transmembrane region" description="Helical" evidence="1">
    <location>
        <begin position="20"/>
        <end position="41"/>
    </location>
</feature>
<sequence>MDNDHLWYCLVGTKDTNTGMARFLLAVGAFIVLFGVVFWILGH</sequence>
<evidence type="ECO:0008006" key="4">
    <source>
        <dbReference type="Google" id="ProtNLM"/>
    </source>
</evidence>
<accession>A0ABY8HKE5</accession>
<dbReference type="GeneID" id="74309038"/>
<dbReference type="RefSeq" id="WP_256385282.1">
    <property type="nucleotide sequence ID" value="NZ_CP015880.1"/>
</dbReference>
<keyword evidence="1" id="KW-0812">Transmembrane</keyword>
<name>A0ABY8HKE5_ENSAD</name>
<evidence type="ECO:0000313" key="3">
    <source>
        <dbReference type="Proteomes" id="UP001214094"/>
    </source>
</evidence>
<dbReference type="EMBL" id="CP121308">
    <property type="protein sequence ID" value="WFP92612.1"/>
    <property type="molecule type" value="Genomic_DNA"/>
</dbReference>
<protein>
    <recommendedName>
        <fullName evidence="4">Aa3 type cytochrome c oxidase subunit IV</fullName>
    </recommendedName>
</protein>
<dbReference type="Proteomes" id="UP001214094">
    <property type="component" value="Chromosome"/>
</dbReference>
<evidence type="ECO:0000313" key="2">
    <source>
        <dbReference type="EMBL" id="WFP92612.1"/>
    </source>
</evidence>
<keyword evidence="1" id="KW-1133">Transmembrane helix</keyword>
<gene>
    <name evidence="2" type="ORF">P4B07_09730</name>
</gene>
<keyword evidence="3" id="KW-1185">Reference proteome</keyword>
<evidence type="ECO:0000256" key="1">
    <source>
        <dbReference type="SAM" id="Phobius"/>
    </source>
</evidence>
<organism evidence="2 3">
    <name type="scientific">Ensifer adhaerens</name>
    <name type="common">Sinorhizobium morelense</name>
    <dbReference type="NCBI Taxonomy" id="106592"/>
    <lineage>
        <taxon>Bacteria</taxon>
        <taxon>Pseudomonadati</taxon>
        <taxon>Pseudomonadota</taxon>
        <taxon>Alphaproteobacteria</taxon>
        <taxon>Hyphomicrobiales</taxon>
        <taxon>Rhizobiaceae</taxon>
        <taxon>Sinorhizobium/Ensifer group</taxon>
        <taxon>Ensifer</taxon>
    </lineage>
</organism>
<proteinExistence type="predicted"/>